<name>A0A174JSI2_9FIRM</name>
<dbReference type="EMBL" id="CZAY01000001">
    <property type="protein sequence ID" value="CUO99979.1"/>
    <property type="molecule type" value="Genomic_DNA"/>
</dbReference>
<dbReference type="AlphaFoldDB" id="A0A174JSI2"/>
<accession>A0A174JSI2</accession>
<evidence type="ECO:0000313" key="1">
    <source>
        <dbReference type="EMBL" id="CUO99979.1"/>
    </source>
</evidence>
<gene>
    <name evidence="1" type="ORF">ERS852526_00193</name>
</gene>
<dbReference type="GeneID" id="96227504"/>
<dbReference type="RefSeq" id="WP_242859179.1">
    <property type="nucleotide sequence ID" value="NZ_CZAY01000001.1"/>
</dbReference>
<protein>
    <submittedName>
        <fullName evidence="1">Uncharacterized protein</fullName>
    </submittedName>
</protein>
<sequence length="273" mass="30232">MEIVSGRTGKPHVTSQQFRQIIEGIIGDESCILPSGENLEPELVSNNLLKIRSGMMCHHGNVSSVKIGTYDEVELTNGSQGMKRIDLVVNRYTRNEEDNTEKNEWIVIMGTPAESNPTVPEYTKGNLQEGDLVDDCPAFEVHFDGINITEVTKMLEIAKTNKDLSKLLDYDPTEKTYFENGWTMKYRHISHNQVYVTLQNTNTGVTEAIPNNLIMAGVPLRILFAQCVPVKMVVGNSIVGYGSITFSGKGAYLQSVAYGNSASWFGYGVVIVE</sequence>
<dbReference type="Proteomes" id="UP000095485">
    <property type="component" value="Unassembled WGS sequence"/>
</dbReference>
<proteinExistence type="predicted"/>
<evidence type="ECO:0000313" key="2">
    <source>
        <dbReference type="Proteomes" id="UP000095485"/>
    </source>
</evidence>
<reference evidence="1 2" key="1">
    <citation type="submission" date="2015-09" db="EMBL/GenBank/DDBJ databases">
        <authorList>
            <consortium name="Pathogen Informatics"/>
        </authorList>
    </citation>
    <scope>NUCLEOTIDE SEQUENCE [LARGE SCALE GENOMIC DNA]</scope>
    <source>
        <strain evidence="1 2">2789STDY5834914</strain>
    </source>
</reference>
<organism evidence="1 2">
    <name type="scientific">Dorea longicatena</name>
    <dbReference type="NCBI Taxonomy" id="88431"/>
    <lineage>
        <taxon>Bacteria</taxon>
        <taxon>Bacillati</taxon>
        <taxon>Bacillota</taxon>
        <taxon>Clostridia</taxon>
        <taxon>Lachnospirales</taxon>
        <taxon>Lachnospiraceae</taxon>
        <taxon>Dorea</taxon>
    </lineage>
</organism>